<keyword evidence="1" id="KW-0560">Oxidoreductase</keyword>
<evidence type="ECO:0000259" key="4">
    <source>
        <dbReference type="PROSITE" id="PS51176"/>
    </source>
</evidence>
<gene>
    <name evidence="5" type="primary">TYR1</name>
    <name evidence="5" type="ORF">SO694_00027227</name>
</gene>
<evidence type="ECO:0000313" key="5">
    <source>
        <dbReference type="EMBL" id="KAK7239115.1"/>
    </source>
</evidence>
<dbReference type="Pfam" id="PF02153">
    <property type="entry name" value="PDH_N"/>
    <property type="match status" value="1"/>
</dbReference>
<feature type="domain" description="Prephenate/arogenate dehydrogenase" evidence="4">
    <location>
        <begin position="76"/>
        <end position="361"/>
    </location>
</feature>
<feature type="signal peptide" evidence="3">
    <location>
        <begin position="1"/>
        <end position="21"/>
    </location>
</feature>
<dbReference type="PANTHER" id="PTHR43207">
    <property type="entry name" value="AROGENATE DEHYDROGENASE-RELATED"/>
    <property type="match status" value="1"/>
</dbReference>
<dbReference type="PANTHER" id="PTHR43207:SF4">
    <property type="entry name" value="AROGENATE DEHYDROGENASE 2, CHLOROPLASTIC"/>
    <property type="match status" value="1"/>
</dbReference>
<protein>
    <submittedName>
        <fullName evidence="5">Prephenate dehydrogenase (NADP+)</fullName>
    </submittedName>
</protein>
<keyword evidence="2" id="KW-0175">Coiled coil</keyword>
<dbReference type="PROSITE" id="PS51176">
    <property type="entry name" value="PDH_ADH"/>
    <property type="match status" value="1"/>
</dbReference>
<proteinExistence type="predicted"/>
<sequence length="378" mass="41979">MVAAASRRRVLLLFCAAGAFGFLAPTRHAARPSTRVFSESEFPEKLSAIKASEAQLRAQLAAIQREKAQVLAKRRLKIGIVGFGKFGQFLARKFANYDHEIYTISKSDRSAEAEEVGALGSYVLDQREDVLDFFGRDLDVVVLAVSIVSFDETLAALRPGLETHEDVLIADVLSVKEHAENSLLARVPSGTSVLCTHPMFGPESGRHGWENLAFVYDRVRVRDDRSETCERFLSIFESAGCKMVEMTCTQHDVYAANSQFLTHLVGRMLGSIGRLHPTPIDTKGFESVLKIVETTCDDSFDLFYGLYRYNQHSKSTLLCLRKALADLELRLISLELDSVNGGAASDDGEARGTLDHLDLRETAAREWDAQKLDWVDAK</sequence>
<evidence type="ECO:0000313" key="6">
    <source>
        <dbReference type="Proteomes" id="UP001363151"/>
    </source>
</evidence>
<feature type="chain" id="PRO_5045279580" evidence="3">
    <location>
        <begin position="22"/>
        <end position="378"/>
    </location>
</feature>
<dbReference type="InterPro" id="IPR046826">
    <property type="entry name" value="PDH_N"/>
</dbReference>
<evidence type="ECO:0000256" key="3">
    <source>
        <dbReference type="SAM" id="SignalP"/>
    </source>
</evidence>
<dbReference type="InterPro" id="IPR059064">
    <property type="entry name" value="TYRAAT2_C"/>
</dbReference>
<comment type="caution">
    <text evidence="5">The sequence shown here is derived from an EMBL/GenBank/DDBJ whole genome shotgun (WGS) entry which is preliminary data.</text>
</comment>
<dbReference type="EMBL" id="JBBJCI010000226">
    <property type="protein sequence ID" value="KAK7239115.1"/>
    <property type="molecule type" value="Genomic_DNA"/>
</dbReference>
<keyword evidence="3" id="KW-0732">Signal</keyword>
<dbReference type="InterPro" id="IPR045011">
    <property type="entry name" value="TYRAAT1/2"/>
</dbReference>
<keyword evidence="6" id="KW-1185">Reference proteome</keyword>
<evidence type="ECO:0000256" key="1">
    <source>
        <dbReference type="ARBA" id="ARBA00023002"/>
    </source>
</evidence>
<dbReference type="Gene3D" id="3.40.50.720">
    <property type="entry name" value="NAD(P)-binding Rossmann-like Domain"/>
    <property type="match status" value="1"/>
</dbReference>
<dbReference type="SUPFAM" id="SSF51735">
    <property type="entry name" value="NAD(P)-binding Rossmann-fold domains"/>
    <property type="match status" value="1"/>
</dbReference>
<dbReference type="Pfam" id="PF26213">
    <property type="entry name" value="TYRAAT1_C"/>
    <property type="match status" value="1"/>
</dbReference>
<evidence type="ECO:0000256" key="2">
    <source>
        <dbReference type="SAM" id="Coils"/>
    </source>
</evidence>
<name>A0ABR1FUX3_AURAN</name>
<accession>A0ABR1FUX3</accession>
<dbReference type="InterPro" id="IPR036291">
    <property type="entry name" value="NAD(P)-bd_dom_sf"/>
</dbReference>
<dbReference type="Proteomes" id="UP001363151">
    <property type="component" value="Unassembled WGS sequence"/>
</dbReference>
<reference evidence="5 6" key="1">
    <citation type="submission" date="2024-03" db="EMBL/GenBank/DDBJ databases">
        <title>Aureococcus anophagefferens CCMP1851 and Kratosvirus quantuckense: Draft genome of a second virus-susceptible host strain in the model system.</title>
        <authorList>
            <person name="Chase E."/>
            <person name="Truchon A.R."/>
            <person name="Schepens W."/>
            <person name="Wilhelm S.W."/>
        </authorList>
    </citation>
    <scope>NUCLEOTIDE SEQUENCE [LARGE SCALE GENOMIC DNA]</scope>
    <source>
        <strain evidence="5 6">CCMP1851</strain>
    </source>
</reference>
<dbReference type="InterPro" id="IPR003099">
    <property type="entry name" value="Prephen_DH"/>
</dbReference>
<organism evidence="5 6">
    <name type="scientific">Aureococcus anophagefferens</name>
    <name type="common">Harmful bloom alga</name>
    <dbReference type="NCBI Taxonomy" id="44056"/>
    <lineage>
        <taxon>Eukaryota</taxon>
        <taxon>Sar</taxon>
        <taxon>Stramenopiles</taxon>
        <taxon>Ochrophyta</taxon>
        <taxon>Pelagophyceae</taxon>
        <taxon>Pelagomonadales</taxon>
        <taxon>Pelagomonadaceae</taxon>
        <taxon>Aureococcus</taxon>
    </lineage>
</organism>
<feature type="coiled-coil region" evidence="2">
    <location>
        <begin position="46"/>
        <end position="73"/>
    </location>
</feature>